<comment type="subcellular location">
    <subcellularLocation>
        <location evidence="2">Cytoplasm</location>
    </subcellularLocation>
</comment>
<dbReference type="PANTHER" id="PTHR33705">
    <property type="entry name" value="PHOSPHOCARRIER PROTEIN HPR"/>
    <property type="match status" value="1"/>
</dbReference>
<reference evidence="7 8" key="1">
    <citation type="submission" date="2019-07" db="EMBL/GenBank/DDBJ databases">
        <title>Whole genome shotgun sequence of Cellulomonas soli NBRC 109434.</title>
        <authorList>
            <person name="Hosoyama A."/>
            <person name="Uohara A."/>
            <person name="Ohji S."/>
            <person name="Ichikawa N."/>
        </authorList>
    </citation>
    <scope>NUCLEOTIDE SEQUENCE [LARGE SCALE GENOMIC DNA]</scope>
    <source>
        <strain evidence="7 8">NBRC 109434</strain>
    </source>
</reference>
<dbReference type="GO" id="GO:0009401">
    <property type="term" value="P:phosphoenolpyruvate-dependent sugar phosphotransferase system"/>
    <property type="evidence" value="ECO:0007669"/>
    <property type="project" value="UniProtKB-KW"/>
</dbReference>
<dbReference type="NCBIfam" id="TIGR01003">
    <property type="entry name" value="PTS_HPr_family"/>
    <property type="match status" value="1"/>
</dbReference>
<keyword evidence="7" id="KW-0762">Sugar transport</keyword>
<evidence type="ECO:0000256" key="4">
    <source>
        <dbReference type="ARBA" id="ARBA00022490"/>
    </source>
</evidence>
<protein>
    <recommendedName>
        <fullName evidence="3">Phosphocarrier protein HPr</fullName>
    </recommendedName>
</protein>
<evidence type="ECO:0000313" key="8">
    <source>
        <dbReference type="Proteomes" id="UP000321798"/>
    </source>
</evidence>
<keyword evidence="4" id="KW-0963">Cytoplasm</keyword>
<dbReference type="InterPro" id="IPR050399">
    <property type="entry name" value="HPr"/>
</dbReference>
<evidence type="ECO:0000256" key="1">
    <source>
        <dbReference type="ARBA" id="ARBA00003681"/>
    </source>
</evidence>
<keyword evidence="8" id="KW-1185">Reference proteome</keyword>
<proteinExistence type="predicted"/>
<dbReference type="Proteomes" id="UP000321798">
    <property type="component" value="Unassembled WGS sequence"/>
</dbReference>
<evidence type="ECO:0000256" key="5">
    <source>
        <dbReference type="ARBA" id="ARBA00022683"/>
    </source>
</evidence>
<evidence type="ECO:0000259" key="6">
    <source>
        <dbReference type="PROSITE" id="PS51350"/>
    </source>
</evidence>
<dbReference type="InterPro" id="IPR001020">
    <property type="entry name" value="PTS_HPr_His_P_site"/>
</dbReference>
<dbReference type="CDD" id="cd00367">
    <property type="entry name" value="PTS-HPr_like"/>
    <property type="match status" value="1"/>
</dbReference>
<dbReference type="InterPro" id="IPR035895">
    <property type="entry name" value="HPr-like_sf"/>
</dbReference>
<feature type="domain" description="HPr" evidence="6">
    <location>
        <begin position="2"/>
        <end position="88"/>
    </location>
</feature>
<comment type="function">
    <text evidence="1">General (non sugar-specific) component of the phosphoenolpyruvate-dependent sugar phosphotransferase system (sugar PTS). This major carbohydrate active-transport system catalyzes the phosphorylation of incoming sugar substrates concomitantly with their translocation across the cell membrane. The phosphoryl group from phosphoenolpyruvate (PEP) is transferred to the phosphoryl carrier protein HPr by enzyme I. Phospho-HPr then transfers it to the PTS EIIA domain.</text>
</comment>
<dbReference type="GO" id="GO:0005737">
    <property type="term" value="C:cytoplasm"/>
    <property type="evidence" value="ECO:0007669"/>
    <property type="project" value="UniProtKB-SubCell"/>
</dbReference>
<name>A0A512PD44_9CELL</name>
<organism evidence="7 8">
    <name type="scientific">Cellulomonas soli</name>
    <dbReference type="NCBI Taxonomy" id="931535"/>
    <lineage>
        <taxon>Bacteria</taxon>
        <taxon>Bacillati</taxon>
        <taxon>Actinomycetota</taxon>
        <taxon>Actinomycetes</taxon>
        <taxon>Micrococcales</taxon>
        <taxon>Cellulomonadaceae</taxon>
        <taxon>Cellulomonas</taxon>
    </lineage>
</organism>
<evidence type="ECO:0000256" key="2">
    <source>
        <dbReference type="ARBA" id="ARBA00004496"/>
    </source>
</evidence>
<dbReference type="PRINTS" id="PR00107">
    <property type="entry name" value="PHOSPHOCPHPR"/>
</dbReference>
<dbReference type="AlphaFoldDB" id="A0A512PD44"/>
<dbReference type="PROSITE" id="PS51350">
    <property type="entry name" value="PTS_HPR_DOM"/>
    <property type="match status" value="1"/>
</dbReference>
<dbReference type="RefSeq" id="WP_146952879.1">
    <property type="nucleotide sequence ID" value="NZ_BAABBJ010000006.1"/>
</dbReference>
<accession>A0A512PD44</accession>
<dbReference type="PANTHER" id="PTHR33705:SF2">
    <property type="entry name" value="PHOSPHOCARRIER PROTEIN NPR"/>
    <property type="match status" value="1"/>
</dbReference>
<dbReference type="SUPFAM" id="SSF55594">
    <property type="entry name" value="HPr-like"/>
    <property type="match status" value="1"/>
</dbReference>
<gene>
    <name evidence="7" type="primary">ptsH</name>
    <name evidence="7" type="ORF">CSO01_18230</name>
</gene>
<keyword evidence="5" id="KW-0598">Phosphotransferase system</keyword>
<dbReference type="PROSITE" id="PS00369">
    <property type="entry name" value="PTS_HPR_HIS"/>
    <property type="match status" value="1"/>
</dbReference>
<dbReference type="InterPro" id="IPR000032">
    <property type="entry name" value="HPr-like"/>
</dbReference>
<dbReference type="Pfam" id="PF00381">
    <property type="entry name" value="PTS-HPr"/>
    <property type="match status" value="1"/>
</dbReference>
<evidence type="ECO:0000313" key="7">
    <source>
        <dbReference type="EMBL" id="GEP69108.1"/>
    </source>
</evidence>
<sequence length="88" mass="8947">MIATAEVTVTNPSGLHARPATELVKVASALTSTTHLVLDDRTIDARSVLSVMGAAIAGGRTLTVRCEGEQADADLQAVVDAFAAGLGE</sequence>
<comment type="caution">
    <text evidence="7">The sequence shown here is derived from an EMBL/GenBank/DDBJ whole genome shotgun (WGS) entry which is preliminary data.</text>
</comment>
<dbReference type="EMBL" id="BKAL01000006">
    <property type="protein sequence ID" value="GEP69108.1"/>
    <property type="molecule type" value="Genomic_DNA"/>
</dbReference>
<evidence type="ECO:0000256" key="3">
    <source>
        <dbReference type="ARBA" id="ARBA00020422"/>
    </source>
</evidence>
<dbReference type="Gene3D" id="3.30.1340.10">
    <property type="entry name" value="HPr-like"/>
    <property type="match status" value="1"/>
</dbReference>
<keyword evidence="7" id="KW-0813">Transport</keyword>
<dbReference type="OrthoDB" id="350754at2"/>